<dbReference type="AlphaFoldDB" id="A0AAE1VVY5"/>
<dbReference type="EMBL" id="JAVYJV010000001">
    <property type="protein sequence ID" value="KAK4379706.1"/>
    <property type="molecule type" value="Genomic_DNA"/>
</dbReference>
<dbReference type="Proteomes" id="UP001291623">
    <property type="component" value="Unassembled WGS sequence"/>
</dbReference>
<organism evidence="1 2">
    <name type="scientific">Anisodus tanguticus</name>
    <dbReference type="NCBI Taxonomy" id="243964"/>
    <lineage>
        <taxon>Eukaryota</taxon>
        <taxon>Viridiplantae</taxon>
        <taxon>Streptophyta</taxon>
        <taxon>Embryophyta</taxon>
        <taxon>Tracheophyta</taxon>
        <taxon>Spermatophyta</taxon>
        <taxon>Magnoliopsida</taxon>
        <taxon>eudicotyledons</taxon>
        <taxon>Gunneridae</taxon>
        <taxon>Pentapetalae</taxon>
        <taxon>asterids</taxon>
        <taxon>lamiids</taxon>
        <taxon>Solanales</taxon>
        <taxon>Solanaceae</taxon>
        <taxon>Solanoideae</taxon>
        <taxon>Hyoscyameae</taxon>
        <taxon>Anisodus</taxon>
    </lineage>
</organism>
<name>A0AAE1VVY5_9SOLA</name>
<evidence type="ECO:0000313" key="1">
    <source>
        <dbReference type="EMBL" id="KAK4379706.1"/>
    </source>
</evidence>
<protein>
    <submittedName>
        <fullName evidence="1">Uncharacterized protein</fullName>
    </submittedName>
</protein>
<gene>
    <name evidence="1" type="ORF">RND71_001568</name>
</gene>
<accession>A0AAE1VVY5</accession>
<evidence type="ECO:0000313" key="2">
    <source>
        <dbReference type="Proteomes" id="UP001291623"/>
    </source>
</evidence>
<proteinExistence type="predicted"/>
<dbReference type="PANTHER" id="PTHR33983">
    <property type="entry name" value="OS07G0185900 PROTEIN"/>
    <property type="match status" value="1"/>
</dbReference>
<sequence>MGKYVELLDAGIRIVARFNSHCPQTSRMYYHPPTPSKLDEQQYSDDHHNYGLSRGGATGGSSAMMGLYLSKRIDTTDFILYTGPQLIKCRRSQTTFDALFHIGSSSSAHALTQPHDPLSVVPEANISSVEAAEVFYVDAAVKIYLFSYACSVDIASAPSSPVGIHRERVDESLAKGIPTIKEDFHILRASLFRLSKEIKDSPVLMTAYNDMALALSDLFALHKTAKDSHDEAVTALQHLGSLRQEKTIFKHLSMR</sequence>
<keyword evidence="2" id="KW-1185">Reference proteome</keyword>
<comment type="caution">
    <text evidence="1">The sequence shown here is derived from an EMBL/GenBank/DDBJ whole genome shotgun (WGS) entry which is preliminary data.</text>
</comment>
<reference evidence="1" key="1">
    <citation type="submission" date="2023-12" db="EMBL/GenBank/DDBJ databases">
        <title>Genome assembly of Anisodus tanguticus.</title>
        <authorList>
            <person name="Wang Y.-J."/>
        </authorList>
    </citation>
    <scope>NUCLEOTIDE SEQUENCE</scope>
    <source>
        <strain evidence="1">KB-2021</strain>
        <tissue evidence="1">Leaf</tissue>
    </source>
</reference>
<dbReference type="PANTHER" id="PTHR33983:SF1">
    <property type="entry name" value="OS07G0185900 PROTEIN"/>
    <property type="match status" value="1"/>
</dbReference>